<evidence type="ECO:0000259" key="3">
    <source>
        <dbReference type="Pfam" id="PF00483"/>
    </source>
</evidence>
<name>A0A4R6IVI5_9BACT</name>
<dbReference type="SUPFAM" id="SSF53448">
    <property type="entry name" value="Nucleotide-diphospho-sugar transferases"/>
    <property type="match status" value="1"/>
</dbReference>
<dbReference type="OrthoDB" id="9813880at2"/>
<keyword evidence="2" id="KW-0548">Nucleotidyltransferase</keyword>
<comment type="caution">
    <text evidence="4">The sequence shown here is derived from an EMBL/GenBank/DDBJ whole genome shotgun (WGS) entry which is preliminary data.</text>
</comment>
<keyword evidence="1 4" id="KW-0808">Transferase</keyword>
<evidence type="ECO:0000313" key="4">
    <source>
        <dbReference type="EMBL" id="TDO26660.1"/>
    </source>
</evidence>
<dbReference type="EMBL" id="SNWP01000011">
    <property type="protein sequence ID" value="TDO26660.1"/>
    <property type="molecule type" value="Genomic_DNA"/>
</dbReference>
<dbReference type="AlphaFoldDB" id="A0A4R6IVI5"/>
<dbReference type="InterPro" id="IPR050065">
    <property type="entry name" value="GlmU-like"/>
</dbReference>
<dbReference type="PANTHER" id="PTHR43584:SF8">
    <property type="entry name" value="N-ACETYLMURAMATE ALPHA-1-PHOSPHATE URIDYLYLTRANSFERASE"/>
    <property type="match status" value="1"/>
</dbReference>
<dbReference type="InterPro" id="IPR005835">
    <property type="entry name" value="NTP_transferase_dom"/>
</dbReference>
<gene>
    <name evidence="4" type="ORF">BC659_1968</name>
</gene>
<dbReference type="Proteomes" id="UP000295741">
    <property type="component" value="Unassembled WGS sequence"/>
</dbReference>
<keyword evidence="5" id="KW-1185">Reference proteome</keyword>
<dbReference type="Pfam" id="PF00483">
    <property type="entry name" value="NTP_transferase"/>
    <property type="match status" value="1"/>
</dbReference>
<reference evidence="4 5" key="1">
    <citation type="submission" date="2019-03" db="EMBL/GenBank/DDBJ databases">
        <title>Genomic Encyclopedia of Archaeal and Bacterial Type Strains, Phase II (KMG-II): from individual species to whole genera.</title>
        <authorList>
            <person name="Goeker M."/>
        </authorList>
    </citation>
    <scope>NUCLEOTIDE SEQUENCE [LARGE SCALE GENOMIC DNA]</scope>
    <source>
        <strain evidence="4 5">DSM 28323</strain>
    </source>
</reference>
<organism evidence="4 5">
    <name type="scientific">Sediminibacterium goheungense</name>
    <dbReference type="NCBI Taxonomy" id="1086393"/>
    <lineage>
        <taxon>Bacteria</taxon>
        <taxon>Pseudomonadati</taxon>
        <taxon>Bacteroidota</taxon>
        <taxon>Chitinophagia</taxon>
        <taxon>Chitinophagales</taxon>
        <taxon>Chitinophagaceae</taxon>
        <taxon>Sediminibacterium</taxon>
    </lineage>
</organism>
<dbReference type="InterPro" id="IPR029044">
    <property type="entry name" value="Nucleotide-diphossugar_trans"/>
</dbReference>
<dbReference type="GO" id="GO:0016779">
    <property type="term" value="F:nucleotidyltransferase activity"/>
    <property type="evidence" value="ECO:0007669"/>
    <property type="project" value="UniProtKB-KW"/>
</dbReference>
<proteinExistence type="predicted"/>
<sequence length="241" mass="26800">MKAMILAAGLGTRLKPWTDHHPKALALVNGKSLLERNIVYLQQFGIAEVLVNVHHFANQIIEAIEINKGWGSQVTISDETEQVLETGGGLKKAAGYFATETDFVVMNADILTKLDLGKMIDMHLQSKPLATLAVSQRNTSRYFLFDKNGYLKGWRNVNTGEEKPADISARIADLQQMAFSGIHVVNNGLFKLMHREGKFSMVDVYLDLCATHSIRSYDHTGELLVDVGKPESILKAEKIFT</sequence>
<protein>
    <submittedName>
        <fullName evidence="4">Nucleotidyltransferase-like protein</fullName>
    </submittedName>
</protein>
<dbReference type="Gene3D" id="3.90.550.10">
    <property type="entry name" value="Spore Coat Polysaccharide Biosynthesis Protein SpsA, Chain A"/>
    <property type="match status" value="1"/>
</dbReference>
<accession>A0A4R6IVI5</accession>
<feature type="domain" description="Nucleotidyl transferase" evidence="3">
    <location>
        <begin position="2"/>
        <end position="238"/>
    </location>
</feature>
<evidence type="ECO:0000313" key="5">
    <source>
        <dbReference type="Proteomes" id="UP000295741"/>
    </source>
</evidence>
<dbReference type="RefSeq" id="WP_133474544.1">
    <property type="nucleotide sequence ID" value="NZ_SNWP01000011.1"/>
</dbReference>
<evidence type="ECO:0000256" key="1">
    <source>
        <dbReference type="ARBA" id="ARBA00022679"/>
    </source>
</evidence>
<evidence type="ECO:0000256" key="2">
    <source>
        <dbReference type="ARBA" id="ARBA00022695"/>
    </source>
</evidence>
<dbReference type="PANTHER" id="PTHR43584">
    <property type="entry name" value="NUCLEOTIDYL TRANSFERASE"/>
    <property type="match status" value="1"/>
</dbReference>